<evidence type="ECO:0000313" key="2">
    <source>
        <dbReference type="EMBL" id="KAJ6768168.1"/>
    </source>
</evidence>
<dbReference type="Proteomes" id="UP001151752">
    <property type="component" value="Chromosome 8"/>
</dbReference>
<organism evidence="2 3">
    <name type="scientific">Salix koriyanagi</name>
    <dbReference type="NCBI Taxonomy" id="2511006"/>
    <lineage>
        <taxon>Eukaryota</taxon>
        <taxon>Viridiplantae</taxon>
        <taxon>Streptophyta</taxon>
        <taxon>Embryophyta</taxon>
        <taxon>Tracheophyta</taxon>
        <taxon>Spermatophyta</taxon>
        <taxon>Magnoliopsida</taxon>
        <taxon>eudicotyledons</taxon>
        <taxon>Gunneridae</taxon>
        <taxon>Pentapetalae</taxon>
        <taxon>rosids</taxon>
        <taxon>fabids</taxon>
        <taxon>Malpighiales</taxon>
        <taxon>Salicaceae</taxon>
        <taxon>Saliceae</taxon>
        <taxon>Salix</taxon>
    </lineage>
</organism>
<name>A0A9Q0WJZ7_9ROSI</name>
<feature type="compositionally biased region" description="Low complexity" evidence="1">
    <location>
        <begin position="29"/>
        <end position="53"/>
    </location>
</feature>
<feature type="region of interest" description="Disordered" evidence="1">
    <location>
        <begin position="1"/>
        <end position="65"/>
    </location>
</feature>
<reference evidence="2" key="1">
    <citation type="submission" date="2022-11" db="EMBL/GenBank/DDBJ databases">
        <authorList>
            <person name="Hyden B.L."/>
            <person name="Feng K."/>
            <person name="Yates T."/>
            <person name="Jawdy S."/>
            <person name="Smart L.B."/>
            <person name="Muchero W."/>
        </authorList>
    </citation>
    <scope>NUCLEOTIDE SEQUENCE</scope>
    <source>
        <tissue evidence="2">Shoot tip</tissue>
    </source>
</reference>
<dbReference type="EMBL" id="JAPFFM010000003">
    <property type="protein sequence ID" value="KAJ6768168.1"/>
    <property type="molecule type" value="Genomic_DNA"/>
</dbReference>
<evidence type="ECO:0000256" key="1">
    <source>
        <dbReference type="SAM" id="MobiDB-lite"/>
    </source>
</evidence>
<reference evidence="2" key="2">
    <citation type="journal article" date="2023" name="Int. J. Mol. Sci.">
        <title>De Novo Assembly and Annotation of 11 Diverse Shrub Willow (Salix) Genomes Reveals Novel Gene Organization in Sex-Linked Regions.</title>
        <authorList>
            <person name="Hyden B."/>
            <person name="Feng K."/>
            <person name="Yates T.B."/>
            <person name="Jawdy S."/>
            <person name="Cereghino C."/>
            <person name="Smart L.B."/>
            <person name="Muchero W."/>
        </authorList>
    </citation>
    <scope>NUCLEOTIDE SEQUENCE</scope>
    <source>
        <tissue evidence="2">Shoot tip</tissue>
    </source>
</reference>
<gene>
    <name evidence="2" type="ORF">OIU74_021938</name>
</gene>
<comment type="caution">
    <text evidence="2">The sequence shown here is derived from an EMBL/GenBank/DDBJ whole genome shotgun (WGS) entry which is preliminary data.</text>
</comment>
<evidence type="ECO:0000313" key="3">
    <source>
        <dbReference type="Proteomes" id="UP001151752"/>
    </source>
</evidence>
<dbReference type="AlphaFoldDB" id="A0A9Q0WJZ7"/>
<sequence length="290" mass="31222">MDKSSHPPQEPPAAAAATISSNDKSIDKNTTATTPTTTTTSDTNSNSKNSGSSRKCKGKGGPDNAPQLQPYLPTLFIFPFPFFSTSCRAFPQSSSATVSLSSSHSQHRLPLSVQHPHSFSLSLSPPIVHRLPISPTQAFLYISALLSALSGSPCLSPSSLRHHCSSLHGLIIQPPQPQICTLPVRSVLRPHGRIGVHLSQSFDRKKMAGAFTGEVLAITVVRISLALPPNRSFWSSCYSSVILSAQESQKGRRQSLPKKAHRAKERAYLRPLVADVAVVAKCHLSALYET</sequence>
<accession>A0A9Q0WJZ7</accession>
<proteinExistence type="predicted"/>
<keyword evidence="3" id="KW-1185">Reference proteome</keyword>
<protein>
    <submittedName>
        <fullName evidence="2">Uncharacterized protein</fullName>
    </submittedName>
</protein>